<keyword evidence="3" id="KW-0804">Transcription</keyword>
<dbReference type="Gene3D" id="1.10.10.10">
    <property type="entry name" value="Winged helix-like DNA-binding domain superfamily/Winged helix DNA-binding domain"/>
    <property type="match status" value="1"/>
</dbReference>
<protein>
    <recommendedName>
        <fullName evidence="4">HTH marR-type domain-containing protein</fullName>
    </recommendedName>
</protein>
<dbReference type="InterPro" id="IPR000835">
    <property type="entry name" value="HTH_MarR-typ"/>
</dbReference>
<reference evidence="6" key="1">
    <citation type="journal article" date="2019" name="Int. J. Syst. Evol. Microbiol.">
        <title>The Global Catalogue of Microorganisms (GCM) 10K type strain sequencing project: providing services to taxonomists for standard genome sequencing and annotation.</title>
        <authorList>
            <consortium name="The Broad Institute Genomics Platform"/>
            <consortium name="The Broad Institute Genome Sequencing Center for Infectious Disease"/>
            <person name="Wu L."/>
            <person name="Ma J."/>
        </authorList>
    </citation>
    <scope>NUCLEOTIDE SEQUENCE [LARGE SCALE GENOMIC DNA]</scope>
    <source>
        <strain evidence="6">CGMCC 1.10832</strain>
    </source>
</reference>
<dbReference type="Pfam" id="PF01047">
    <property type="entry name" value="MarR"/>
    <property type="match status" value="1"/>
</dbReference>
<evidence type="ECO:0000256" key="3">
    <source>
        <dbReference type="ARBA" id="ARBA00023163"/>
    </source>
</evidence>
<name>A0ABQ1M2K9_9BACT</name>
<evidence type="ECO:0000256" key="2">
    <source>
        <dbReference type="ARBA" id="ARBA00023125"/>
    </source>
</evidence>
<keyword evidence="6" id="KW-1185">Reference proteome</keyword>
<organism evidence="5 6">
    <name type="scientific">Marivirga lumbricoides</name>
    <dbReference type="NCBI Taxonomy" id="1046115"/>
    <lineage>
        <taxon>Bacteria</taxon>
        <taxon>Pseudomonadati</taxon>
        <taxon>Bacteroidota</taxon>
        <taxon>Cytophagia</taxon>
        <taxon>Cytophagales</taxon>
        <taxon>Marivirgaceae</taxon>
        <taxon>Marivirga</taxon>
    </lineage>
</organism>
<evidence type="ECO:0000313" key="5">
    <source>
        <dbReference type="EMBL" id="GGC33929.1"/>
    </source>
</evidence>
<comment type="caution">
    <text evidence="5">The sequence shown here is derived from an EMBL/GenBank/DDBJ whole genome shotgun (WGS) entry which is preliminary data.</text>
</comment>
<accession>A0ABQ1M2K9</accession>
<dbReference type="PANTHER" id="PTHR42756">
    <property type="entry name" value="TRANSCRIPTIONAL REGULATOR, MARR"/>
    <property type="match status" value="1"/>
</dbReference>
<dbReference type="PANTHER" id="PTHR42756:SF1">
    <property type="entry name" value="TRANSCRIPTIONAL REPRESSOR OF EMRAB OPERON"/>
    <property type="match status" value="1"/>
</dbReference>
<evidence type="ECO:0000313" key="6">
    <source>
        <dbReference type="Proteomes" id="UP000636010"/>
    </source>
</evidence>
<evidence type="ECO:0000256" key="1">
    <source>
        <dbReference type="ARBA" id="ARBA00023015"/>
    </source>
</evidence>
<dbReference type="PROSITE" id="PS50995">
    <property type="entry name" value="HTH_MARR_2"/>
    <property type="match status" value="1"/>
</dbReference>
<keyword evidence="1" id="KW-0805">Transcription regulation</keyword>
<keyword evidence="2" id="KW-0238">DNA-binding</keyword>
<dbReference type="InterPro" id="IPR036388">
    <property type="entry name" value="WH-like_DNA-bd_sf"/>
</dbReference>
<dbReference type="PRINTS" id="PR00598">
    <property type="entry name" value="HTHMARR"/>
</dbReference>
<dbReference type="SUPFAM" id="SSF46785">
    <property type="entry name" value="Winged helix' DNA-binding domain"/>
    <property type="match status" value="1"/>
</dbReference>
<proteinExistence type="predicted"/>
<evidence type="ECO:0000259" key="4">
    <source>
        <dbReference type="PROSITE" id="PS50995"/>
    </source>
</evidence>
<dbReference type="SMART" id="SM00347">
    <property type="entry name" value="HTH_MARR"/>
    <property type="match status" value="1"/>
</dbReference>
<dbReference type="InterPro" id="IPR036390">
    <property type="entry name" value="WH_DNA-bd_sf"/>
</dbReference>
<gene>
    <name evidence="5" type="ORF">GCM10011506_19250</name>
</gene>
<sequence>MQNVLSPKEATIEQTFAGLLKCQHTLCYNIAQKLKKFNLTRQQFEVLSILKEKYPEKLNINAVRSEMNETMPDISRIANRLHEKGYINRLKKEFDKRNTEICLTEEGFIKMELVQPIIYEEMGSHFNKLSDDELLRLNEIIYKVTENNSEKD</sequence>
<dbReference type="EMBL" id="BMEC01000005">
    <property type="protein sequence ID" value="GGC33929.1"/>
    <property type="molecule type" value="Genomic_DNA"/>
</dbReference>
<dbReference type="Proteomes" id="UP000636010">
    <property type="component" value="Unassembled WGS sequence"/>
</dbReference>
<dbReference type="RefSeq" id="WP_188462764.1">
    <property type="nucleotide sequence ID" value="NZ_BAABHU010000005.1"/>
</dbReference>
<feature type="domain" description="HTH marR-type" evidence="4">
    <location>
        <begin position="1"/>
        <end position="146"/>
    </location>
</feature>